<sequence length="67" mass="8117">MKYFLHLSKEEQCKRFLAGIDQPDKNWIFSTADIEERKFWAQYMVAYEKMLQCDEHRNLSLVRCAGR</sequence>
<comment type="caution">
    <text evidence="2">The sequence shown here is derived from an EMBL/GenBank/DDBJ whole genome shotgun (WGS) entry which is preliminary data.</text>
</comment>
<evidence type="ECO:0000313" key="3">
    <source>
        <dbReference type="Proteomes" id="UP001171606"/>
    </source>
</evidence>
<evidence type="ECO:0000259" key="1">
    <source>
        <dbReference type="Pfam" id="PF03976"/>
    </source>
</evidence>
<protein>
    <recommendedName>
        <fullName evidence="1">Polyphosphate kinase-2-related domain-containing protein</fullName>
    </recommendedName>
</protein>
<dbReference type="Gene3D" id="3.40.50.300">
    <property type="entry name" value="P-loop containing nucleotide triphosphate hydrolases"/>
    <property type="match status" value="1"/>
</dbReference>
<dbReference type="PANTHER" id="PTHR34383:SF3">
    <property type="entry name" value="POLYPHOSPHATE:AMP PHOSPHOTRANSFERASE"/>
    <property type="match status" value="1"/>
</dbReference>
<reference evidence="2" key="1">
    <citation type="submission" date="2023-07" db="EMBL/GenBank/DDBJ databases">
        <title>A collection of bacterial strains from the Burkholderia cepacia Research Laboratory and Repository.</title>
        <authorList>
            <person name="Lipuma J."/>
            <person name="Spilker T."/>
            <person name="Caverly L."/>
        </authorList>
    </citation>
    <scope>NUCLEOTIDE SEQUENCE</scope>
    <source>
        <strain evidence="2">AU42020</strain>
    </source>
</reference>
<feature type="domain" description="Polyphosphate kinase-2-related" evidence="1">
    <location>
        <begin position="1"/>
        <end position="52"/>
    </location>
</feature>
<evidence type="ECO:0000313" key="2">
    <source>
        <dbReference type="EMBL" id="MDN7934517.1"/>
    </source>
</evidence>
<dbReference type="EMBL" id="JAUJSQ010000011">
    <property type="protein sequence ID" value="MDN7934517.1"/>
    <property type="molecule type" value="Genomic_DNA"/>
</dbReference>
<gene>
    <name evidence="2" type="ORF">QZM52_24835</name>
</gene>
<proteinExistence type="predicted"/>
<dbReference type="Pfam" id="PF03976">
    <property type="entry name" value="PPK2"/>
    <property type="match status" value="1"/>
</dbReference>
<dbReference type="InterPro" id="IPR027417">
    <property type="entry name" value="P-loop_NTPase"/>
</dbReference>
<name>A0ABT8PI10_9BURK</name>
<dbReference type="RefSeq" id="WP_301756644.1">
    <property type="nucleotide sequence ID" value="NZ_JAUJSQ010000011.1"/>
</dbReference>
<organism evidence="2 3">
    <name type="scientific">Burkholderia metallica</name>
    <dbReference type="NCBI Taxonomy" id="488729"/>
    <lineage>
        <taxon>Bacteria</taxon>
        <taxon>Pseudomonadati</taxon>
        <taxon>Pseudomonadota</taxon>
        <taxon>Betaproteobacteria</taxon>
        <taxon>Burkholderiales</taxon>
        <taxon>Burkholderiaceae</taxon>
        <taxon>Burkholderia</taxon>
        <taxon>Burkholderia cepacia complex</taxon>
    </lineage>
</organism>
<dbReference type="Proteomes" id="UP001171606">
    <property type="component" value="Unassembled WGS sequence"/>
</dbReference>
<keyword evidence="3" id="KW-1185">Reference proteome</keyword>
<dbReference type="InterPro" id="IPR022488">
    <property type="entry name" value="PPK2-related"/>
</dbReference>
<accession>A0ABT8PI10</accession>
<dbReference type="PANTHER" id="PTHR34383">
    <property type="entry name" value="POLYPHOSPHATE:AMP PHOSPHOTRANSFERASE-RELATED"/>
    <property type="match status" value="1"/>
</dbReference>